<dbReference type="Proteomes" id="UP001153737">
    <property type="component" value="Chromosome 4"/>
</dbReference>
<evidence type="ECO:0008006" key="3">
    <source>
        <dbReference type="Google" id="ProtNLM"/>
    </source>
</evidence>
<keyword evidence="2" id="KW-1185">Reference proteome</keyword>
<dbReference type="PANTHER" id="PTHR46579">
    <property type="entry name" value="F5/8 TYPE C DOMAIN-CONTAINING PROTEIN-RELATED"/>
    <property type="match status" value="1"/>
</dbReference>
<accession>A0A9P0GQX5</accession>
<evidence type="ECO:0000313" key="1">
    <source>
        <dbReference type="EMBL" id="CAH1163412.1"/>
    </source>
</evidence>
<protein>
    <recommendedName>
        <fullName evidence="3">Transposase domain-containing protein</fullName>
    </recommendedName>
</protein>
<gene>
    <name evidence="1" type="ORF">PHAECO_LOCUS8467</name>
</gene>
<dbReference type="OrthoDB" id="6776248at2759"/>
<reference evidence="1" key="1">
    <citation type="submission" date="2022-01" db="EMBL/GenBank/DDBJ databases">
        <authorList>
            <person name="King R."/>
        </authorList>
    </citation>
    <scope>NUCLEOTIDE SEQUENCE</scope>
</reference>
<dbReference type="EMBL" id="OU896710">
    <property type="protein sequence ID" value="CAH1163412.1"/>
    <property type="molecule type" value="Genomic_DNA"/>
</dbReference>
<name>A0A9P0GQX5_PHACE</name>
<dbReference type="AlphaFoldDB" id="A0A9P0GQX5"/>
<evidence type="ECO:0000313" key="2">
    <source>
        <dbReference type="Proteomes" id="UP001153737"/>
    </source>
</evidence>
<proteinExistence type="predicted"/>
<dbReference type="PANTHER" id="PTHR46579:SF1">
    <property type="entry name" value="F5_8 TYPE C DOMAIN-CONTAINING PROTEIN"/>
    <property type="match status" value="1"/>
</dbReference>
<reference evidence="1" key="2">
    <citation type="submission" date="2022-10" db="EMBL/GenBank/DDBJ databases">
        <authorList>
            <consortium name="ENA_rothamsted_submissions"/>
            <consortium name="culmorum"/>
            <person name="King R."/>
        </authorList>
    </citation>
    <scope>NUCLEOTIDE SEQUENCE</scope>
</reference>
<organism evidence="1 2">
    <name type="scientific">Phaedon cochleariae</name>
    <name type="common">Mustard beetle</name>
    <dbReference type="NCBI Taxonomy" id="80249"/>
    <lineage>
        <taxon>Eukaryota</taxon>
        <taxon>Metazoa</taxon>
        <taxon>Ecdysozoa</taxon>
        <taxon>Arthropoda</taxon>
        <taxon>Hexapoda</taxon>
        <taxon>Insecta</taxon>
        <taxon>Pterygota</taxon>
        <taxon>Neoptera</taxon>
        <taxon>Endopterygota</taxon>
        <taxon>Coleoptera</taxon>
        <taxon>Polyphaga</taxon>
        <taxon>Cucujiformia</taxon>
        <taxon>Chrysomeloidea</taxon>
        <taxon>Chrysomelidae</taxon>
        <taxon>Chrysomelinae</taxon>
        <taxon>Chrysomelini</taxon>
        <taxon>Phaedon</taxon>
    </lineage>
</organism>
<sequence>MAEENPGPSKKMRKLFLDPESSQIVSRTTEWRWKHSTHTQGITVQNQPTIHLEKHLSLEEPMSEFAELDSVESDCDVMGREKHLLDSSNGSTGNDLSEICNKTFSDTCSSISHDVMEAEDEMETEEFPENIDETTTENTIYDDSVIRFENEMTRKDISLMLVGLSYRHSLSKEAMVDIIKLIDALAGKKTGLTNYFIEKQSLPPDEVVQYNFYCKNCQSSISQVTKSSRIHQNVICQQCETMNVLSPLSDNYFITLDLHYQFKKFLEDVKIQVILSNYEKKYINSSISDITDSELYQASKKKYNFDFSFNFNTDGAPIFHSSKLSMWPIQLAVNELPPEQRHRNIILAGIWFGKSEPKMNVFLNVFADNCIIIANEGVCWKLDNESKTSRIFPLFCCVDSVARPMIQNSTQFNGFFGCSYCYHPGKVINKQVKYSSDVQPYNLRSSDDVLKHMQEAVISGRRVFGIKGSAAIINLPGFDLVWGYPIDYMHMVLLGVVRQCWEIWTTYGNEMYIGSPSTLKLVNDRLLKIHPPNEIHRTPRPLSEKAKWKASEWRSWLLFYSIPCLRGILGNKYLVHFSLLQRSIYLLLKREITANDITLAEGLLKIYVSKFEIYYGSSAMNFNVHLLTHLAICVNKCGPLWSTSNFHFESAIFNIKRTVKGPMGIDKQIIYKSFSKNIVRYTDMSATCKTYLNDIARYELPGTLQNNIRILGAGSKERIEDIYVTVYNRVIINNTLYSSSNYCENKKNNNSCVQLIDGHFAIILKIYKLNESIKLRVQKMNCDLFFIHENSVENCWVVDNVQCKEVIDISQISEKVLLMKVDGTSYVSKFPNHVEIQ</sequence>